<reference evidence="1" key="1">
    <citation type="submission" date="2020-11" db="EMBL/GenBank/DDBJ databases">
        <authorList>
            <person name="Tran Van P."/>
        </authorList>
    </citation>
    <scope>NUCLEOTIDE SEQUENCE</scope>
</reference>
<evidence type="ECO:0000313" key="1">
    <source>
        <dbReference type="EMBL" id="CAD7415557.1"/>
    </source>
</evidence>
<proteinExistence type="predicted"/>
<gene>
    <name evidence="1" type="ORF">TPSB3V08_LOCUS10407</name>
</gene>
<accession>A0A7R9HDP8</accession>
<organism evidence="1">
    <name type="scientific">Timema poppense</name>
    <name type="common">Walking stick</name>
    <dbReference type="NCBI Taxonomy" id="170557"/>
    <lineage>
        <taxon>Eukaryota</taxon>
        <taxon>Metazoa</taxon>
        <taxon>Ecdysozoa</taxon>
        <taxon>Arthropoda</taxon>
        <taxon>Hexapoda</taxon>
        <taxon>Insecta</taxon>
        <taxon>Pterygota</taxon>
        <taxon>Neoptera</taxon>
        <taxon>Polyneoptera</taxon>
        <taxon>Phasmatodea</taxon>
        <taxon>Timematodea</taxon>
        <taxon>Timematoidea</taxon>
        <taxon>Timematidae</taxon>
        <taxon>Timema</taxon>
    </lineage>
</organism>
<protein>
    <submittedName>
        <fullName evidence="1">Uncharacterized protein</fullName>
    </submittedName>
</protein>
<name>A0A7R9HDP8_TIMPO</name>
<dbReference type="AlphaFoldDB" id="A0A7R9HDP8"/>
<dbReference type="EMBL" id="OD009461">
    <property type="protein sequence ID" value="CAD7415557.1"/>
    <property type="molecule type" value="Genomic_DNA"/>
</dbReference>
<sequence length="240" mass="26401">MDLVGVTSEDLIIVEIMGSPACDFEGVVTRSSSSSGMSPLTVRERKIIGVFSWQPHSCIIIIKIYTTVTHHGNDPRSSKAAYRQSSRMRDAHTDRPLALIILNSVHHAGIRLAVSAFLTSPFVNFGADTGPVLHPDAVGLRHKQALYLTNNYYVEEAAAFVMDNPRGCDLESSRKDSSKSSFGRESDGGIDTNKYRMVFVINCDLGMGIGKTASQKGLRDDNNRVPYFEKIPVAFMKTQT</sequence>